<evidence type="ECO:0000313" key="6">
    <source>
        <dbReference type="Proteomes" id="UP001491310"/>
    </source>
</evidence>
<accession>A0ABR2YPD5</accession>
<proteinExistence type="predicted"/>
<evidence type="ECO:0000259" key="4">
    <source>
        <dbReference type="Pfam" id="PF04577"/>
    </source>
</evidence>
<keyword evidence="6" id="KW-1185">Reference proteome</keyword>
<dbReference type="EMBL" id="JALJOT010000008">
    <property type="protein sequence ID" value="KAK9908475.1"/>
    <property type="molecule type" value="Genomic_DNA"/>
</dbReference>
<evidence type="ECO:0000256" key="3">
    <source>
        <dbReference type="ARBA" id="ARBA00023180"/>
    </source>
</evidence>
<feature type="domain" description="Glycosyltransferase 61 catalytic" evidence="4">
    <location>
        <begin position="240"/>
        <end position="319"/>
    </location>
</feature>
<reference evidence="5 6" key="1">
    <citation type="journal article" date="2024" name="Nat. Commun.">
        <title>Phylogenomics reveals the evolutionary origins of lichenization in chlorophyte algae.</title>
        <authorList>
            <person name="Puginier C."/>
            <person name="Libourel C."/>
            <person name="Otte J."/>
            <person name="Skaloud P."/>
            <person name="Haon M."/>
            <person name="Grisel S."/>
            <person name="Petersen M."/>
            <person name="Berrin J.G."/>
            <person name="Delaux P.M."/>
            <person name="Dal Grande F."/>
            <person name="Keller J."/>
        </authorList>
    </citation>
    <scope>NUCLEOTIDE SEQUENCE [LARGE SCALE GENOMIC DNA]</scope>
    <source>
        <strain evidence="5 6">SAG 216-7</strain>
    </source>
</reference>
<keyword evidence="2" id="KW-0808">Transferase</keyword>
<dbReference type="Proteomes" id="UP001491310">
    <property type="component" value="Unassembled WGS sequence"/>
</dbReference>
<organism evidence="5 6">
    <name type="scientific">Coccomyxa subellipsoidea</name>
    <dbReference type="NCBI Taxonomy" id="248742"/>
    <lineage>
        <taxon>Eukaryota</taxon>
        <taxon>Viridiplantae</taxon>
        <taxon>Chlorophyta</taxon>
        <taxon>core chlorophytes</taxon>
        <taxon>Trebouxiophyceae</taxon>
        <taxon>Trebouxiophyceae incertae sedis</taxon>
        <taxon>Coccomyxaceae</taxon>
        <taxon>Coccomyxa</taxon>
    </lineage>
</organism>
<gene>
    <name evidence="5" type="ORF">WJX75_008501</name>
</gene>
<name>A0ABR2YPD5_9CHLO</name>
<dbReference type="Pfam" id="PF04577">
    <property type="entry name" value="Glyco_transf_61"/>
    <property type="match status" value="1"/>
</dbReference>
<keyword evidence="3" id="KW-0325">Glycoprotein</keyword>
<comment type="caution">
    <text evidence="5">The sequence shown here is derived from an EMBL/GenBank/DDBJ whole genome shotgun (WGS) entry which is preliminary data.</text>
</comment>
<dbReference type="InterPro" id="IPR049625">
    <property type="entry name" value="Glyco_transf_61_cat"/>
</dbReference>
<sequence>MAAGDTCLVLYRVCLDQGSVVSFDPLYSPENPDHLTLPEFPVSDLTYNWPSAVTNGDALGPGGSRLAFPSLTIRAGSHLDRHLSTLNFSYCTVPLVMFSNWPTTYGEVVVRAPQRAYQWHSSGIVSEQVSYVVATPGGGGLPSFWAPMLAPFTRLGVSSLADFSARLPPGTPSNATNEGTALQCFQKVILCKLAAADFSHMYDVGQATRAHYAAASLIRNPAGFPKAATEASGAASVSLNVLIEQRHGVVRNFLNMDQLLRDCSDSEDLQGASVSCRSATFASDLAWNIAAVSTADILVTIHGSGSNNVIFMREGSTLVEVRPYKFGTESPEWANTFIPKVAEANGYRVQYIGLNIADEQLSRPGGYEANNTGSADAATHARDRHVILPWEVLRQVLEMLLSVRGNHSAYLDLVAAGKHILNVLPGSKLEPWSPPLPEGGVEDPTMPDGGLQMITTGGTFEMIPQTQP</sequence>
<keyword evidence="1" id="KW-0328">Glycosyltransferase</keyword>
<dbReference type="InterPro" id="IPR007657">
    <property type="entry name" value="Glycosyltransferase_61"/>
</dbReference>
<protein>
    <recommendedName>
        <fullName evidence="4">Glycosyltransferase 61 catalytic domain-containing protein</fullName>
    </recommendedName>
</protein>
<dbReference type="PANTHER" id="PTHR20961">
    <property type="entry name" value="GLYCOSYLTRANSFERASE"/>
    <property type="match status" value="1"/>
</dbReference>
<evidence type="ECO:0000256" key="2">
    <source>
        <dbReference type="ARBA" id="ARBA00022679"/>
    </source>
</evidence>
<evidence type="ECO:0000256" key="1">
    <source>
        <dbReference type="ARBA" id="ARBA00022676"/>
    </source>
</evidence>
<dbReference type="PANTHER" id="PTHR20961:SF124">
    <property type="entry name" value="GLYCOSYLTRANSFERASE"/>
    <property type="match status" value="1"/>
</dbReference>
<evidence type="ECO:0000313" key="5">
    <source>
        <dbReference type="EMBL" id="KAK9908475.1"/>
    </source>
</evidence>